<feature type="region of interest" description="Disordered" evidence="1">
    <location>
        <begin position="84"/>
        <end position="109"/>
    </location>
</feature>
<proteinExistence type="predicted"/>
<dbReference type="EMBL" id="HBUE01049029">
    <property type="protein sequence ID" value="CAG6463641.1"/>
    <property type="molecule type" value="Transcribed_RNA"/>
</dbReference>
<reference evidence="2" key="1">
    <citation type="submission" date="2021-05" db="EMBL/GenBank/DDBJ databases">
        <authorList>
            <person name="Alioto T."/>
            <person name="Alioto T."/>
            <person name="Gomez Garrido J."/>
        </authorList>
    </citation>
    <scope>NUCLEOTIDE SEQUENCE</scope>
</reference>
<name>A0A8D8B199_CULPI</name>
<feature type="region of interest" description="Disordered" evidence="1">
    <location>
        <begin position="1"/>
        <end position="29"/>
    </location>
</feature>
<organism evidence="2">
    <name type="scientific">Culex pipiens</name>
    <name type="common">House mosquito</name>
    <dbReference type="NCBI Taxonomy" id="7175"/>
    <lineage>
        <taxon>Eukaryota</taxon>
        <taxon>Metazoa</taxon>
        <taxon>Ecdysozoa</taxon>
        <taxon>Arthropoda</taxon>
        <taxon>Hexapoda</taxon>
        <taxon>Insecta</taxon>
        <taxon>Pterygota</taxon>
        <taxon>Neoptera</taxon>
        <taxon>Endopterygota</taxon>
        <taxon>Diptera</taxon>
        <taxon>Nematocera</taxon>
        <taxon>Culicoidea</taxon>
        <taxon>Culicidae</taxon>
        <taxon>Culicinae</taxon>
        <taxon>Culicini</taxon>
        <taxon>Culex</taxon>
        <taxon>Culex</taxon>
    </lineage>
</organism>
<accession>A0A8D8B199</accession>
<sequence length="109" mass="11764">MTPSPPREGKHVDTVVACGGAGPKQLDTSLQPDERRTAVGRELSLRGRGHYGFCRGAAAGRELSRGVHVLPVQGVKSVEAVVAQQHCGHPHQQQTGPRGQLRTDRRSVW</sequence>
<evidence type="ECO:0000256" key="1">
    <source>
        <dbReference type="SAM" id="MobiDB-lite"/>
    </source>
</evidence>
<protein>
    <submittedName>
        <fullName evidence="2">(northern house mosquito) hypothetical protein</fullName>
    </submittedName>
</protein>
<evidence type="ECO:0000313" key="2">
    <source>
        <dbReference type="EMBL" id="CAG6463641.1"/>
    </source>
</evidence>
<dbReference type="AlphaFoldDB" id="A0A8D8B199"/>